<evidence type="ECO:0000313" key="1">
    <source>
        <dbReference type="EMBL" id="OBX65813.1"/>
    </source>
</evidence>
<gene>
    <name evidence="1" type="ORF">A9299_07645</name>
</gene>
<dbReference type="AlphaFoldDB" id="A0AA91JAA7"/>
<sequence length="176" mass="20337">MRNHLNLFDVMTALQFCRIWLEFYRNEALARAEEIGVYNAFFSENVAELDSEISITACNVFDTEVLEEDGSSILEILNHSLSLKRTLTSYLERIETAKTEDYEKRAKAIKTGIYFLDQQIYSIQMQMKTDKKIFVCLEVTPSFETQLSEAIHLLDQEALQIMQLGLGINFTPPHKI</sequence>
<accession>A0AA91JAA7</accession>
<proteinExistence type="predicted"/>
<protein>
    <submittedName>
        <fullName evidence="1">Uncharacterized protein</fullName>
    </submittedName>
</protein>
<dbReference type="GO" id="GO:0016539">
    <property type="term" value="P:intein-mediated protein splicing"/>
    <property type="evidence" value="ECO:0007669"/>
    <property type="project" value="InterPro"/>
</dbReference>
<dbReference type="PROSITE" id="PS50817">
    <property type="entry name" value="INTEIN_N_TER"/>
    <property type="match status" value="1"/>
</dbReference>
<organism evidence="1">
    <name type="scientific">Faucicola osloensis</name>
    <name type="common">Moraxella osloensis</name>
    <dbReference type="NCBI Taxonomy" id="34062"/>
    <lineage>
        <taxon>Bacteria</taxon>
        <taxon>Pseudomonadati</taxon>
        <taxon>Pseudomonadota</taxon>
        <taxon>Gammaproteobacteria</taxon>
        <taxon>Moraxellales</taxon>
        <taxon>Moraxellaceae</taxon>
        <taxon>Faucicola</taxon>
    </lineage>
</organism>
<reference evidence="1" key="1">
    <citation type="submission" date="2016-06" db="EMBL/GenBank/DDBJ databases">
        <title>Draft genome of Moraxella osloensis CCUG 67237.</title>
        <authorList>
            <person name="Salva-Serra F."/>
            <person name="Engstrom-Jakobsson H."/>
            <person name="Thorell K."/>
            <person name="Gonzales-Siles L."/>
            <person name="Karlsson R."/>
            <person name="Boulund F."/>
            <person name="Engstrand L."/>
            <person name="Kristiansson E."/>
            <person name="Moore E."/>
        </authorList>
    </citation>
    <scope>NUCLEOTIDE SEQUENCE [LARGE SCALE GENOMIC DNA]</scope>
    <source>
        <strain evidence="1">CCUG 67237</strain>
    </source>
</reference>
<dbReference type="EMBL" id="LZMT01000004">
    <property type="protein sequence ID" value="OBX65813.1"/>
    <property type="molecule type" value="Genomic_DNA"/>
</dbReference>
<comment type="caution">
    <text evidence="1">The sequence shown here is derived from an EMBL/GenBank/DDBJ whole genome shotgun (WGS) entry which is preliminary data.</text>
</comment>
<dbReference type="InterPro" id="IPR006141">
    <property type="entry name" value="Intein_N"/>
</dbReference>
<name>A0AA91JAA7_FAUOS</name>